<feature type="compositionally biased region" description="Acidic residues" evidence="1">
    <location>
        <begin position="192"/>
        <end position="209"/>
    </location>
</feature>
<evidence type="ECO:0000256" key="1">
    <source>
        <dbReference type="SAM" id="MobiDB-lite"/>
    </source>
</evidence>
<feature type="region of interest" description="Disordered" evidence="1">
    <location>
        <begin position="147"/>
        <end position="242"/>
    </location>
</feature>
<name>A0A813K0Y4_POLGL</name>
<dbReference type="EMBL" id="CAJNNW010027341">
    <property type="protein sequence ID" value="CAE8690917.1"/>
    <property type="molecule type" value="Genomic_DNA"/>
</dbReference>
<dbReference type="Proteomes" id="UP000626109">
    <property type="component" value="Unassembled WGS sequence"/>
</dbReference>
<organism evidence="2 3">
    <name type="scientific">Polarella glacialis</name>
    <name type="common">Dinoflagellate</name>
    <dbReference type="NCBI Taxonomy" id="89957"/>
    <lineage>
        <taxon>Eukaryota</taxon>
        <taxon>Sar</taxon>
        <taxon>Alveolata</taxon>
        <taxon>Dinophyceae</taxon>
        <taxon>Suessiales</taxon>
        <taxon>Suessiaceae</taxon>
        <taxon>Polarella</taxon>
    </lineage>
</organism>
<gene>
    <name evidence="2" type="ORF">PGLA2088_LOCUS27167</name>
</gene>
<reference evidence="2" key="1">
    <citation type="submission" date="2021-02" db="EMBL/GenBank/DDBJ databases">
        <authorList>
            <person name="Dougan E. K."/>
            <person name="Rhodes N."/>
            <person name="Thang M."/>
            <person name="Chan C."/>
        </authorList>
    </citation>
    <scope>NUCLEOTIDE SEQUENCE</scope>
</reference>
<dbReference type="AlphaFoldDB" id="A0A813K0Y4"/>
<evidence type="ECO:0000313" key="3">
    <source>
        <dbReference type="Proteomes" id="UP000626109"/>
    </source>
</evidence>
<protein>
    <submittedName>
        <fullName evidence="2">Uncharacterized protein</fullName>
    </submittedName>
</protein>
<feature type="non-terminal residue" evidence="2">
    <location>
        <position position="281"/>
    </location>
</feature>
<evidence type="ECO:0000313" key="2">
    <source>
        <dbReference type="EMBL" id="CAE8690917.1"/>
    </source>
</evidence>
<comment type="caution">
    <text evidence="2">The sequence shown here is derived from an EMBL/GenBank/DDBJ whole genome shotgun (WGS) entry which is preliminary data.</text>
</comment>
<accession>A0A813K0Y4</accession>
<feature type="region of interest" description="Disordered" evidence="1">
    <location>
        <begin position="1"/>
        <end position="21"/>
    </location>
</feature>
<sequence length="281" mass="28971">AQLRLRAPGETPGPLGPFASPGEPLVVPLQTQDAVRDLVAACGRGRAQLCDGACLTAWTLSGNPEESEGIVQLIEPMAARRAEDRSLAVEPIELVAERQGSAATGGSDGAPLRFGEGFRLRAAGCSGLYLGYSISGGGLQWLQAAPSNDDEAAPVPPHGTRLAAHGGELGGPLLFGRPLSLRRVPSPPASDADSESDDDLGVDESESEFDDPRGPPSSRQVRFGSAKAVPQKAASKKPPVGASSALLPEAARYAEEGLFSRLADQAGAESAFPATFLPLFA</sequence>
<proteinExistence type="predicted"/>